<dbReference type="AlphaFoldDB" id="A0A2P9HAQ2"/>
<dbReference type="EMBL" id="FP103042">
    <property type="protein sequence ID" value="SPK01953.1"/>
    <property type="molecule type" value="Genomic_DNA"/>
</dbReference>
<dbReference type="Proteomes" id="UP000008070">
    <property type="component" value="Chromosome"/>
</dbReference>
<organism evidence="1 2">
    <name type="scientific">Methylorubrum extorquens (strain DSM 6343 / CIP 106787 / DM4)</name>
    <name type="common">Methylobacterium extorquens</name>
    <dbReference type="NCBI Taxonomy" id="661410"/>
    <lineage>
        <taxon>Bacteria</taxon>
        <taxon>Pseudomonadati</taxon>
        <taxon>Pseudomonadota</taxon>
        <taxon>Alphaproteobacteria</taxon>
        <taxon>Hyphomicrobiales</taxon>
        <taxon>Methylobacteriaceae</taxon>
        <taxon>Methylorubrum</taxon>
    </lineage>
</organism>
<sequence>MSAPGHTLEDDGAGNFIVKVGWDEAGTIAEDHEYPGLLACGTRTACSWSGQIRRKRQRPSWRHGSFRKSRISLDEATAREKTLVV</sequence>
<accession>A0A2P9HAQ2</accession>
<protein>
    <submittedName>
        <fullName evidence="1">Uncharacterized protein</fullName>
    </submittedName>
</protein>
<evidence type="ECO:0000313" key="2">
    <source>
        <dbReference type="Proteomes" id="UP000008070"/>
    </source>
</evidence>
<reference evidence="2" key="1">
    <citation type="journal article" date="2009" name="PLoS ONE">
        <title>Methylobacterium genome sequences: a reference blueprint to investigate microbial metabolism of C1 compounds from natural and industrial sources.</title>
        <authorList>
            <person name="Vuilleumier S."/>
            <person name="Chistoserdova L."/>
            <person name="Lee M.-C."/>
            <person name="Bringel F."/>
            <person name="Lajus A."/>
            <person name="Zhou Y."/>
            <person name="Gourion B."/>
            <person name="Barbe V."/>
            <person name="Chang J."/>
            <person name="Cruveiller S."/>
            <person name="Dossat C."/>
            <person name="Gillett W."/>
            <person name="Gruffaz C."/>
            <person name="Haugen E."/>
            <person name="Hourcade E."/>
            <person name="Levy R."/>
            <person name="Mangenot S."/>
            <person name="Muller E."/>
            <person name="Nadalig T."/>
            <person name="Pagni M."/>
            <person name="Penny C."/>
            <person name="Peyraud R."/>
            <person name="Robinson D.G."/>
            <person name="Roche D."/>
            <person name="Rouy Z."/>
            <person name="Saenampechek C."/>
            <person name="Salvignol G."/>
            <person name="Vallenet D."/>
            <person name="Wu Z."/>
            <person name="Marx C.J."/>
            <person name="Vorholt J.A."/>
            <person name="Olson M.V."/>
            <person name="Kaul R."/>
            <person name="Weissenbach J."/>
            <person name="Medigue C."/>
            <person name="Lidstrom M.E."/>
        </authorList>
    </citation>
    <scope>NUCLEOTIDE SEQUENCE [LARGE SCALE GENOMIC DNA]</scope>
    <source>
        <strain evidence="2">DSM 6343 / CIP 106787 / DM4</strain>
    </source>
</reference>
<name>A0A2P9HAQ2_METED</name>
<gene>
    <name evidence="1" type="ORF">METD_I0146</name>
</gene>
<proteinExistence type="predicted"/>
<evidence type="ECO:0000313" key="1">
    <source>
        <dbReference type="EMBL" id="SPK01953.1"/>
    </source>
</evidence>